<feature type="compositionally biased region" description="Acidic residues" evidence="1">
    <location>
        <begin position="128"/>
        <end position="161"/>
    </location>
</feature>
<evidence type="ECO:0000256" key="1">
    <source>
        <dbReference type="SAM" id="MobiDB-lite"/>
    </source>
</evidence>
<name>A0AA36NJ41_9DINO</name>
<accession>A0AA36NJ41</accession>
<dbReference type="AlphaFoldDB" id="A0AA36NJ41"/>
<comment type="caution">
    <text evidence="2">The sequence shown here is derived from an EMBL/GenBank/DDBJ whole genome shotgun (WGS) entry which is preliminary data.</text>
</comment>
<organism evidence="2 3">
    <name type="scientific">Effrenium voratum</name>
    <dbReference type="NCBI Taxonomy" id="2562239"/>
    <lineage>
        <taxon>Eukaryota</taxon>
        <taxon>Sar</taxon>
        <taxon>Alveolata</taxon>
        <taxon>Dinophyceae</taxon>
        <taxon>Suessiales</taxon>
        <taxon>Symbiodiniaceae</taxon>
        <taxon>Effrenium</taxon>
    </lineage>
</organism>
<protein>
    <submittedName>
        <fullName evidence="2">Uncharacterized protein</fullName>
    </submittedName>
</protein>
<reference evidence="2" key="1">
    <citation type="submission" date="2023-08" db="EMBL/GenBank/DDBJ databases">
        <authorList>
            <person name="Chen Y."/>
            <person name="Shah S."/>
            <person name="Dougan E. K."/>
            <person name="Thang M."/>
            <person name="Chan C."/>
        </authorList>
    </citation>
    <scope>NUCLEOTIDE SEQUENCE</scope>
</reference>
<dbReference type="Proteomes" id="UP001178507">
    <property type="component" value="Unassembled WGS sequence"/>
</dbReference>
<feature type="region of interest" description="Disordered" evidence="1">
    <location>
        <begin position="128"/>
        <end position="170"/>
    </location>
</feature>
<keyword evidence="3" id="KW-1185">Reference proteome</keyword>
<evidence type="ECO:0000313" key="2">
    <source>
        <dbReference type="EMBL" id="CAJ1408994.1"/>
    </source>
</evidence>
<dbReference type="EMBL" id="CAUJNA010003745">
    <property type="protein sequence ID" value="CAJ1408994.1"/>
    <property type="molecule type" value="Genomic_DNA"/>
</dbReference>
<sequence length="170" mass="19026">MAEDDGLDGLDGLDGEDLYYLPEDSLKGIKEKLKAEKPSEEDLKPLLEKILDPSKLDDQEMLLPVDMRGIEKDFDGIDELVEELGTVEAAKALLKAREYFEANKDGKAEGERPLPMTATEWRKILQEDMEEDLLEEDEEGLLEAGEEESDEEDPEEAEAEEPAAKKAKTG</sequence>
<proteinExistence type="predicted"/>
<gene>
    <name evidence="2" type="ORF">EVOR1521_LOCUS30202</name>
</gene>
<evidence type="ECO:0000313" key="3">
    <source>
        <dbReference type="Proteomes" id="UP001178507"/>
    </source>
</evidence>